<dbReference type="Gene3D" id="3.40.50.300">
    <property type="entry name" value="P-loop containing nucleotide triphosphate hydrolases"/>
    <property type="match status" value="4"/>
</dbReference>
<dbReference type="GO" id="GO:0000725">
    <property type="term" value="P:recombinational repair"/>
    <property type="evidence" value="ECO:0007669"/>
    <property type="project" value="TreeGrafter"/>
</dbReference>
<comment type="caution">
    <text evidence="18">The sequence shown here is derived from an EMBL/GenBank/DDBJ whole genome shotgun (WGS) entry which is preliminary data.</text>
</comment>
<dbReference type="InterPro" id="IPR038726">
    <property type="entry name" value="PDDEXK_AddAB-type"/>
</dbReference>
<dbReference type="Proteomes" id="UP000736856">
    <property type="component" value="Unassembled WGS sequence"/>
</dbReference>
<dbReference type="InterPro" id="IPR014016">
    <property type="entry name" value="UvrD-like_ATP-bd"/>
</dbReference>
<evidence type="ECO:0000256" key="4">
    <source>
        <dbReference type="ARBA" id="ARBA00022801"/>
    </source>
</evidence>
<dbReference type="NCBIfam" id="TIGR02784">
    <property type="entry name" value="addA_alphas"/>
    <property type="match status" value="1"/>
</dbReference>
<feature type="domain" description="UvrD-like helicase C-terminal" evidence="17">
    <location>
        <begin position="521"/>
        <end position="806"/>
    </location>
</feature>
<proteinExistence type="predicted"/>
<dbReference type="GO" id="GO:0004527">
    <property type="term" value="F:exonuclease activity"/>
    <property type="evidence" value="ECO:0007669"/>
    <property type="project" value="UniProtKB-KW"/>
</dbReference>
<sequence>MTLEDDVKIEDWFAWTKSQQLLASDPTGSAWVSANAGSGKTHILVQRVLRLLLADVNPSTILCLTHTKAATAEMSHRVIEIITEWSHLSDENLSSELMKIQDKKPNVIDLSKARHLLVKILETPGGIKVQTIHSFCEAIIRQFPLEANITGHSCVLEEDQAKKMIEAAQKEMLSSIMIGTDVKLKQAFTELDISSEEELESLVAQIINNRNALHQFSADSTRYGGEKALLKKRLGISPDENYDIIYSDLWPLSDCTEEDIKKYIALSRADNQITFVKKADILENITKTHSREDRFNLLSGFFLTQKLTPQKRIIAQSVIKKSPDLKEKIVKSQEKFIQVLERLNTYNILQKTLALLTLAQDLNTRYEELKKKYSFLDFNDLIVYTHNLLKKNDVNAWIRYKLDQEINHILIDEVQDTSLIQWDIIRFLTEDFFVGKNAHENPRTLFAVGDEKQSIFSFHGADPSRFFHERKINQQRITNAGQKFSIIQLPLSFRSTADILTAVDKVFSIPENSKGLSEDNNPILHRSNRIGHAGSVLLWEQVHSQEIPVQEDWISNFDSPPQESSSYILARRIAQTISDMIGSTSIIRNGKKRFVCAEDILILVHRRKDNPFIEYLTRFLKKNHKISVSGRDRFTLTDNIAIKDLMALGLFMLSQEDDLSLAALLKSPIFNLSEDDLFMVCSKREKTETVYASIKRLASDGILKFRHIAEYIQELIVISQSHSPYDFFSLILGAKNARKQFVSRFGAEVIDVLDEFLRFALKNEQIGSATLQEFISELELYPPTIHRKPSLHHSEVRIMTVHSAKGLESPVVFLIDNGSEAFSSKHLKKMYMVPSSGNEPGAPIWIPKKESYNRHVSQFLDGLKIYAQEEYHRLLYVAMTRASDRLIICNCANNSTTTTKKTWYNMVYNAFQGDERVTEIKLKTSKNTDEWTAFEWRVPCNENIDIEDITEESLKPQLASEEKIPKELFLPLQNKIEKPPLLTPSMLNTQYEAELISPLADKDPSDALAIKRGHIIHRLLQTVFALPLEQKIPYVMSWCKKHAQLWSTQEHDNLLLSIKNIVNHPIISTAMSCDHYEEVSISGKIHFAQRSISVSGRIDQISISQENVFILEYKTHRHIPQEIENIPLSHVTQLAMYREILKRSYPQKAFICLLIYVLKPQIFIIPQYFLDKEFLKIEEQFSNQFLDSLLD</sequence>
<evidence type="ECO:0000256" key="13">
    <source>
        <dbReference type="ARBA" id="ARBA00034923"/>
    </source>
</evidence>
<organism evidence="18 19">
    <name type="scientific">Candidatus Liberibacter ctenarytainae</name>
    <dbReference type="NCBI Taxonomy" id="2020335"/>
    <lineage>
        <taxon>Bacteria</taxon>
        <taxon>Pseudomonadati</taxon>
        <taxon>Pseudomonadota</taxon>
        <taxon>Alphaproteobacteria</taxon>
        <taxon>Hyphomicrobiales</taxon>
        <taxon>Rhizobiaceae</taxon>
        <taxon>Liberibacter</taxon>
    </lineage>
</organism>
<keyword evidence="8" id="KW-0238">DNA-binding</keyword>
<dbReference type="InterPro" id="IPR000212">
    <property type="entry name" value="DNA_helicase_UvrD/REP"/>
</dbReference>
<gene>
    <name evidence="18" type="primary">addA</name>
    <name evidence="18" type="ORF">EU981_01435</name>
</gene>
<dbReference type="InterPro" id="IPR011604">
    <property type="entry name" value="PDDEXK-like_dom_sf"/>
</dbReference>
<dbReference type="GO" id="GO:0003677">
    <property type="term" value="F:DNA binding"/>
    <property type="evidence" value="ECO:0007669"/>
    <property type="project" value="UniProtKB-KW"/>
</dbReference>
<evidence type="ECO:0000256" key="12">
    <source>
        <dbReference type="ARBA" id="ARBA00034808"/>
    </source>
</evidence>
<dbReference type="InterPro" id="IPR014151">
    <property type="entry name" value="DNA_helicase_AddA"/>
</dbReference>
<evidence type="ECO:0000256" key="8">
    <source>
        <dbReference type="ARBA" id="ARBA00023125"/>
    </source>
</evidence>
<keyword evidence="3" id="KW-0227">DNA damage</keyword>
<comment type="catalytic activity">
    <reaction evidence="11">
        <text>Couples ATP hydrolysis with the unwinding of duplex DNA by translocating in the 3'-5' direction.</text>
        <dbReference type="EC" id="5.6.2.4"/>
    </reaction>
</comment>
<evidence type="ECO:0000313" key="19">
    <source>
        <dbReference type="Proteomes" id="UP000736856"/>
    </source>
</evidence>
<keyword evidence="4 15" id="KW-0378">Hydrolase</keyword>
<dbReference type="InterPro" id="IPR014017">
    <property type="entry name" value="DNA_helicase_UvrD-like_C"/>
</dbReference>
<evidence type="ECO:0000256" key="10">
    <source>
        <dbReference type="ARBA" id="ARBA00023235"/>
    </source>
</evidence>
<evidence type="ECO:0000256" key="3">
    <source>
        <dbReference type="ARBA" id="ARBA00022763"/>
    </source>
</evidence>
<dbReference type="EC" id="5.6.2.4" evidence="12"/>
<evidence type="ECO:0000256" key="15">
    <source>
        <dbReference type="PROSITE-ProRule" id="PRU00560"/>
    </source>
</evidence>
<dbReference type="GO" id="GO:0043138">
    <property type="term" value="F:3'-5' DNA helicase activity"/>
    <property type="evidence" value="ECO:0007669"/>
    <property type="project" value="UniProtKB-EC"/>
</dbReference>
<protein>
    <recommendedName>
        <fullName evidence="12">DNA 3'-5' helicase</fullName>
        <ecNumber evidence="12">5.6.2.4</ecNumber>
    </recommendedName>
    <alternativeName>
        <fullName evidence="13">DNA 3'-5' helicase II</fullName>
    </alternativeName>
</protein>
<dbReference type="PROSITE" id="PS51217">
    <property type="entry name" value="UVRD_HELICASE_CTER"/>
    <property type="match status" value="1"/>
</dbReference>
<reference evidence="18" key="1">
    <citation type="submission" date="2019-02" db="EMBL/GenBank/DDBJ databases">
        <title>A novel Candidatus Liberibacter species associated with the New Zealand native fuchsia psyllid, Ctenarytaina fuchsiae.</title>
        <authorList>
            <person name="Thompson S.M."/>
            <person name="Jorgensen N."/>
            <person name="David C."/>
            <person name="Bulman S.R."/>
            <person name="Smith G.R."/>
        </authorList>
    </citation>
    <scope>NUCLEOTIDE SEQUENCE</scope>
    <source>
        <strain evidence="18">Oxford</strain>
    </source>
</reference>
<accession>A0A937DGS6</accession>
<dbReference type="Gene3D" id="3.90.320.10">
    <property type="match status" value="1"/>
</dbReference>
<feature type="binding site" evidence="15">
    <location>
        <begin position="34"/>
        <end position="41"/>
    </location>
    <ligand>
        <name>ATP</name>
        <dbReference type="ChEBI" id="CHEBI:30616"/>
    </ligand>
</feature>
<keyword evidence="7 15" id="KW-0067">ATP-binding</keyword>
<dbReference type="Pfam" id="PF00580">
    <property type="entry name" value="UvrD-helicase"/>
    <property type="match status" value="1"/>
</dbReference>
<evidence type="ECO:0000256" key="9">
    <source>
        <dbReference type="ARBA" id="ARBA00023204"/>
    </source>
</evidence>
<keyword evidence="9" id="KW-0234">DNA repair</keyword>
<dbReference type="GO" id="GO:0005829">
    <property type="term" value="C:cytosol"/>
    <property type="evidence" value="ECO:0007669"/>
    <property type="project" value="TreeGrafter"/>
</dbReference>
<evidence type="ECO:0000256" key="5">
    <source>
        <dbReference type="ARBA" id="ARBA00022806"/>
    </source>
</evidence>
<evidence type="ECO:0000256" key="11">
    <source>
        <dbReference type="ARBA" id="ARBA00034617"/>
    </source>
</evidence>
<dbReference type="PANTHER" id="PTHR11070">
    <property type="entry name" value="UVRD / RECB / PCRA DNA HELICASE FAMILY MEMBER"/>
    <property type="match status" value="1"/>
</dbReference>
<keyword evidence="1" id="KW-0540">Nuclease</keyword>
<comment type="catalytic activity">
    <reaction evidence="14">
        <text>ATP + H2O = ADP + phosphate + H(+)</text>
        <dbReference type="Rhea" id="RHEA:13065"/>
        <dbReference type="ChEBI" id="CHEBI:15377"/>
        <dbReference type="ChEBI" id="CHEBI:15378"/>
        <dbReference type="ChEBI" id="CHEBI:30616"/>
        <dbReference type="ChEBI" id="CHEBI:43474"/>
        <dbReference type="ChEBI" id="CHEBI:456216"/>
        <dbReference type="EC" id="5.6.2.4"/>
    </reaction>
</comment>
<evidence type="ECO:0000256" key="7">
    <source>
        <dbReference type="ARBA" id="ARBA00022840"/>
    </source>
</evidence>
<keyword evidence="5 15" id="KW-0347">Helicase</keyword>
<dbReference type="PROSITE" id="PS51198">
    <property type="entry name" value="UVRD_HELICASE_ATP_BIND"/>
    <property type="match status" value="1"/>
</dbReference>
<dbReference type="GO" id="GO:0033202">
    <property type="term" value="C:DNA helicase complex"/>
    <property type="evidence" value="ECO:0007669"/>
    <property type="project" value="TreeGrafter"/>
</dbReference>
<name>A0A937DGS6_9HYPH</name>
<dbReference type="GO" id="GO:0005524">
    <property type="term" value="F:ATP binding"/>
    <property type="evidence" value="ECO:0007669"/>
    <property type="project" value="UniProtKB-UniRule"/>
</dbReference>
<dbReference type="PANTHER" id="PTHR11070:SF2">
    <property type="entry name" value="ATP-DEPENDENT DNA HELICASE SRS2"/>
    <property type="match status" value="1"/>
</dbReference>
<evidence type="ECO:0000259" key="16">
    <source>
        <dbReference type="PROSITE" id="PS51198"/>
    </source>
</evidence>
<keyword evidence="2 15" id="KW-0547">Nucleotide-binding</keyword>
<evidence type="ECO:0000256" key="14">
    <source>
        <dbReference type="ARBA" id="ARBA00048988"/>
    </source>
</evidence>
<keyword evidence="6" id="KW-0269">Exonuclease</keyword>
<evidence type="ECO:0000256" key="6">
    <source>
        <dbReference type="ARBA" id="ARBA00022839"/>
    </source>
</evidence>
<dbReference type="AlphaFoldDB" id="A0A937DGS6"/>
<evidence type="ECO:0000256" key="1">
    <source>
        <dbReference type="ARBA" id="ARBA00022722"/>
    </source>
</evidence>
<feature type="domain" description="UvrD-like helicase ATP-binding" evidence="16">
    <location>
        <begin position="13"/>
        <end position="496"/>
    </location>
</feature>
<dbReference type="EMBL" id="SEOL01000001">
    <property type="protein sequence ID" value="MBL0848755.1"/>
    <property type="molecule type" value="Genomic_DNA"/>
</dbReference>
<dbReference type="Pfam" id="PF12705">
    <property type="entry name" value="PDDEXK_1"/>
    <property type="match status" value="1"/>
</dbReference>
<keyword evidence="10" id="KW-0413">Isomerase</keyword>
<dbReference type="InterPro" id="IPR027417">
    <property type="entry name" value="P-loop_NTPase"/>
</dbReference>
<evidence type="ECO:0000256" key="2">
    <source>
        <dbReference type="ARBA" id="ARBA00022741"/>
    </source>
</evidence>
<dbReference type="Pfam" id="PF13361">
    <property type="entry name" value="UvrD_C"/>
    <property type="match status" value="1"/>
</dbReference>
<evidence type="ECO:0000259" key="17">
    <source>
        <dbReference type="PROSITE" id="PS51217"/>
    </source>
</evidence>
<evidence type="ECO:0000313" key="18">
    <source>
        <dbReference type="EMBL" id="MBL0848755.1"/>
    </source>
</evidence>
<dbReference type="SUPFAM" id="SSF52540">
    <property type="entry name" value="P-loop containing nucleoside triphosphate hydrolases"/>
    <property type="match status" value="1"/>
</dbReference>
<dbReference type="Gene3D" id="1.10.486.10">
    <property type="entry name" value="PCRA, domain 4"/>
    <property type="match status" value="1"/>
</dbReference>